<evidence type="ECO:0000256" key="1">
    <source>
        <dbReference type="SAM" id="SignalP"/>
    </source>
</evidence>
<proteinExistence type="predicted"/>
<protein>
    <recommendedName>
        <fullName evidence="4">Lipoprotein</fullName>
    </recommendedName>
</protein>
<dbReference type="AlphaFoldDB" id="A0A9X2QAH0"/>
<evidence type="ECO:0000313" key="2">
    <source>
        <dbReference type="EMBL" id="MCS3711683.1"/>
    </source>
</evidence>
<reference evidence="2" key="1">
    <citation type="submission" date="2022-08" db="EMBL/GenBank/DDBJ databases">
        <title>Genomic Encyclopedia of Type Strains, Phase V (KMG-V): Genome sequencing to study the core and pangenomes of soil and plant-associated prokaryotes.</title>
        <authorList>
            <person name="Whitman W."/>
        </authorList>
    </citation>
    <scope>NUCLEOTIDE SEQUENCE</scope>
    <source>
        <strain evidence="2">SP3049</strain>
    </source>
</reference>
<sequence>MRSSWLPALLVGGALLVSLTACSDSSDVGLGVGSGLQGGTPSTLDVTPDVRDTTVAPITGIRRDSAQGRPPAQSQNQSAWRFLVGSVNDPLDGKDEGIVKAEGYVDFAGRDDFPSEITSADPSSLTAELRLTTDYLHGYSSETMDVKVYDLMSEADMDSARATASFNAAPSPVSVDGTQINPSDSLVTIQLKQSWISENIGMLRNTGNDGADFEDTFHGFKIIAPNSDMPDSNPVVGFSSSTAALRLRTVSSSNDTTTADYPSLKTFTHVERTEATDPPSGYRLMQGGVGKGLAIEWAYGEKEFVNEAKNDVLIDSLPADSGRTLPLNRAEIFVPNDTSALETPSGFERPQPQGYRIIATRSSGAPSCPVVRSVTLSDANEACVLPLDPLAAPGKALISDDEARPILDRSFRRVGNGQSPVFTTFRVHIADRESTDINEAATVRPGLPTTLPVLVPVDGTEPGPPRATLTVTPL</sequence>
<dbReference type="RefSeq" id="WP_259124515.1">
    <property type="nucleotide sequence ID" value="NZ_JANUAE010000016.1"/>
</dbReference>
<comment type="caution">
    <text evidence="2">The sequence shown here is derived from an EMBL/GenBank/DDBJ whole genome shotgun (WGS) entry which is preliminary data.</text>
</comment>
<accession>A0A9X2QAH0</accession>
<evidence type="ECO:0000313" key="3">
    <source>
        <dbReference type="Proteomes" id="UP001155057"/>
    </source>
</evidence>
<feature type="chain" id="PRO_5040957450" description="Lipoprotein" evidence="1">
    <location>
        <begin position="24"/>
        <end position="474"/>
    </location>
</feature>
<gene>
    <name evidence="2" type="ORF">GGP61_003316</name>
</gene>
<feature type="signal peptide" evidence="1">
    <location>
        <begin position="1"/>
        <end position="23"/>
    </location>
</feature>
<keyword evidence="1" id="KW-0732">Signal</keyword>
<dbReference type="Proteomes" id="UP001155057">
    <property type="component" value="Unassembled WGS sequence"/>
</dbReference>
<evidence type="ECO:0008006" key="4">
    <source>
        <dbReference type="Google" id="ProtNLM"/>
    </source>
</evidence>
<organism evidence="2 3">
    <name type="scientific">Salinibacter ruber</name>
    <dbReference type="NCBI Taxonomy" id="146919"/>
    <lineage>
        <taxon>Bacteria</taxon>
        <taxon>Pseudomonadati</taxon>
        <taxon>Rhodothermota</taxon>
        <taxon>Rhodothermia</taxon>
        <taxon>Rhodothermales</taxon>
        <taxon>Salinibacteraceae</taxon>
        <taxon>Salinibacter</taxon>
    </lineage>
</organism>
<dbReference type="PROSITE" id="PS51257">
    <property type="entry name" value="PROKAR_LIPOPROTEIN"/>
    <property type="match status" value="1"/>
</dbReference>
<name>A0A9X2QAH0_9BACT</name>
<dbReference type="EMBL" id="JANUAE010000016">
    <property type="protein sequence ID" value="MCS3711683.1"/>
    <property type="molecule type" value="Genomic_DNA"/>
</dbReference>